<keyword evidence="1" id="KW-0472">Membrane</keyword>
<name>A0A068SFP0_9FUNG</name>
<keyword evidence="3" id="KW-1185">Reference proteome</keyword>
<keyword evidence="1" id="KW-0812">Transmembrane</keyword>
<evidence type="ECO:0000313" key="2">
    <source>
        <dbReference type="EMBL" id="CDH60642.1"/>
    </source>
</evidence>
<dbReference type="VEuPathDB" id="FungiDB:LCOR_11423.1"/>
<evidence type="ECO:0000256" key="1">
    <source>
        <dbReference type="SAM" id="Phobius"/>
    </source>
</evidence>
<feature type="transmembrane region" description="Helical" evidence="1">
    <location>
        <begin position="27"/>
        <end position="48"/>
    </location>
</feature>
<sequence>MATYHRDPLLYSASWLYQLGVIHPHGYASQALFLLISILASQSWAFIIMATRHNVTFSFIPWGASLLHNYYGWSMREEILVVWVVGVPAYYMIHRYWIKTKIQDYLLYWHQGSTYQHHNRTMASTLKRILLNWHKTTRQSRVGLLYSISDMAPSYICGNKKEL</sequence>
<reference evidence="2" key="1">
    <citation type="submission" date="2013-08" db="EMBL/GenBank/DDBJ databases">
        <title>Gene expansion shapes genome architecture in the human pathogen Lichtheimia corymbifera: an evolutionary genomics analysis in the ancient terrestrial Mucorales (Mucoromycotina).</title>
        <authorList>
            <person name="Schwartze V.U."/>
            <person name="Winter S."/>
            <person name="Shelest E."/>
            <person name="Marcet-Houben M."/>
            <person name="Horn F."/>
            <person name="Wehner S."/>
            <person name="Hoffmann K."/>
            <person name="Riege K."/>
            <person name="Sammeth M."/>
            <person name="Nowrousian M."/>
            <person name="Valiante V."/>
            <person name="Linde J."/>
            <person name="Jacobsen I.D."/>
            <person name="Marz M."/>
            <person name="Brakhage A.A."/>
            <person name="Gabaldon T."/>
            <person name="Bocker S."/>
            <person name="Voigt K."/>
        </authorList>
    </citation>
    <scope>NUCLEOTIDE SEQUENCE [LARGE SCALE GENOMIC DNA]</scope>
    <source>
        <strain evidence="2">FSU 9682</strain>
    </source>
</reference>
<keyword evidence="1" id="KW-1133">Transmembrane helix</keyword>
<proteinExistence type="predicted"/>
<comment type="caution">
    <text evidence="2">The sequence shown here is derived from an EMBL/GenBank/DDBJ whole genome shotgun (WGS) entry which is preliminary data.</text>
</comment>
<protein>
    <submittedName>
        <fullName evidence="2">Uncharacterized protein</fullName>
    </submittedName>
</protein>
<dbReference type="AlphaFoldDB" id="A0A068SFP0"/>
<accession>A0A068SFP0</accession>
<organism evidence="2 3">
    <name type="scientific">Lichtheimia corymbifera JMRC:FSU:9682</name>
    <dbReference type="NCBI Taxonomy" id="1263082"/>
    <lineage>
        <taxon>Eukaryota</taxon>
        <taxon>Fungi</taxon>
        <taxon>Fungi incertae sedis</taxon>
        <taxon>Mucoromycota</taxon>
        <taxon>Mucoromycotina</taxon>
        <taxon>Mucoromycetes</taxon>
        <taxon>Mucorales</taxon>
        <taxon>Lichtheimiaceae</taxon>
        <taxon>Lichtheimia</taxon>
    </lineage>
</organism>
<feature type="transmembrane region" description="Helical" evidence="1">
    <location>
        <begin position="55"/>
        <end position="73"/>
    </location>
</feature>
<dbReference type="EMBL" id="CBTN010000100">
    <property type="protein sequence ID" value="CDH60642.1"/>
    <property type="molecule type" value="Genomic_DNA"/>
</dbReference>
<gene>
    <name evidence="2" type="ORF">LCOR_11423.1</name>
</gene>
<evidence type="ECO:0000313" key="3">
    <source>
        <dbReference type="Proteomes" id="UP000027586"/>
    </source>
</evidence>
<dbReference type="Proteomes" id="UP000027586">
    <property type="component" value="Unassembled WGS sequence"/>
</dbReference>
<feature type="transmembrane region" description="Helical" evidence="1">
    <location>
        <begin position="79"/>
        <end position="98"/>
    </location>
</feature>